<dbReference type="PROSITE" id="PS51371">
    <property type="entry name" value="CBS"/>
    <property type="match status" value="2"/>
</dbReference>
<keyword evidence="10 14" id="KW-0472">Membrane</keyword>
<feature type="transmembrane region" description="Helical" evidence="14">
    <location>
        <begin position="122"/>
        <end position="148"/>
    </location>
</feature>
<keyword evidence="3 14" id="KW-0813">Transport</keyword>
<dbReference type="Gene3D" id="1.10.3080.10">
    <property type="entry name" value="Clc chloride channel"/>
    <property type="match status" value="1"/>
</dbReference>
<evidence type="ECO:0000259" key="16">
    <source>
        <dbReference type="PROSITE" id="PS51371"/>
    </source>
</evidence>
<dbReference type="Proteomes" id="UP000036987">
    <property type="component" value="Unassembled WGS sequence"/>
</dbReference>
<evidence type="ECO:0000256" key="7">
    <source>
        <dbReference type="ARBA" id="ARBA00022989"/>
    </source>
</evidence>
<evidence type="ECO:0000256" key="2">
    <source>
        <dbReference type="ARBA" id="ARBA00009476"/>
    </source>
</evidence>
<keyword evidence="18" id="KW-1185">Reference proteome</keyword>
<feature type="domain" description="CBS" evidence="16">
    <location>
        <begin position="825"/>
        <end position="888"/>
    </location>
</feature>
<evidence type="ECO:0000256" key="11">
    <source>
        <dbReference type="ARBA" id="ARBA00023173"/>
    </source>
</evidence>
<dbReference type="Pfam" id="PF00571">
    <property type="entry name" value="CBS"/>
    <property type="match status" value="2"/>
</dbReference>
<feature type="transmembrane region" description="Helical" evidence="14">
    <location>
        <begin position="273"/>
        <end position="292"/>
    </location>
</feature>
<dbReference type="InterPro" id="IPR002251">
    <property type="entry name" value="Cl_channel_pln"/>
</dbReference>
<gene>
    <name evidence="17" type="ORF">ZOSMA_161G00230</name>
</gene>
<dbReference type="Pfam" id="PF00654">
    <property type="entry name" value="Voltage_CLC"/>
    <property type="match status" value="1"/>
</dbReference>
<evidence type="ECO:0000313" key="18">
    <source>
        <dbReference type="Proteomes" id="UP000036987"/>
    </source>
</evidence>
<comment type="caution">
    <text evidence="14">Lacks conserved residue(s) required for the propagation of feature annotation.</text>
</comment>
<evidence type="ECO:0000256" key="10">
    <source>
        <dbReference type="ARBA" id="ARBA00023136"/>
    </source>
</evidence>
<keyword evidence="11" id="KW-0869">Chloride channel</keyword>
<keyword evidence="6" id="KW-0851">Voltage-gated channel</keyword>
<dbReference type="GO" id="GO:0009705">
    <property type="term" value="C:plant-type vacuole membrane"/>
    <property type="evidence" value="ECO:0000318"/>
    <property type="project" value="GO_Central"/>
</dbReference>
<evidence type="ECO:0000256" key="13">
    <source>
        <dbReference type="PROSITE-ProRule" id="PRU00703"/>
    </source>
</evidence>
<comment type="subcellular location">
    <subcellularLocation>
        <location evidence="1 14">Membrane</location>
        <topology evidence="1 14">Multi-pass membrane protein</topology>
    </subcellularLocation>
</comment>
<dbReference type="OrthoDB" id="428525at2759"/>
<evidence type="ECO:0000256" key="3">
    <source>
        <dbReference type="ARBA" id="ARBA00022448"/>
    </source>
</evidence>
<dbReference type="SMART" id="SM00116">
    <property type="entry name" value="CBS"/>
    <property type="match status" value="3"/>
</dbReference>
<evidence type="ECO:0000256" key="8">
    <source>
        <dbReference type="ARBA" id="ARBA00023065"/>
    </source>
</evidence>
<dbReference type="PANTHER" id="PTHR11689">
    <property type="entry name" value="CHLORIDE CHANNEL PROTEIN CLC FAMILY MEMBER"/>
    <property type="match status" value="1"/>
</dbReference>
<proteinExistence type="inferred from homology"/>
<evidence type="ECO:0000256" key="12">
    <source>
        <dbReference type="ARBA" id="ARBA00023214"/>
    </source>
</evidence>
<dbReference type="EMBL" id="LFYR01000624">
    <property type="protein sequence ID" value="KMZ72574.1"/>
    <property type="molecule type" value="Genomic_DNA"/>
</dbReference>
<organism evidence="17 18">
    <name type="scientific">Zostera marina</name>
    <name type="common">Eelgrass</name>
    <dbReference type="NCBI Taxonomy" id="29655"/>
    <lineage>
        <taxon>Eukaryota</taxon>
        <taxon>Viridiplantae</taxon>
        <taxon>Streptophyta</taxon>
        <taxon>Embryophyta</taxon>
        <taxon>Tracheophyta</taxon>
        <taxon>Spermatophyta</taxon>
        <taxon>Magnoliopsida</taxon>
        <taxon>Liliopsida</taxon>
        <taxon>Zosteraceae</taxon>
        <taxon>Zostera</taxon>
    </lineage>
</organism>
<keyword evidence="9 13" id="KW-0129">CBS domain</keyword>
<dbReference type="SUPFAM" id="SSF81340">
    <property type="entry name" value="Clc chloride channel"/>
    <property type="match status" value="1"/>
</dbReference>
<dbReference type="GO" id="GO:0005247">
    <property type="term" value="F:voltage-gated chloride channel activity"/>
    <property type="evidence" value="ECO:0007669"/>
    <property type="project" value="InterPro"/>
</dbReference>
<evidence type="ECO:0000256" key="9">
    <source>
        <dbReference type="ARBA" id="ARBA00023122"/>
    </source>
</evidence>
<dbReference type="Gene3D" id="3.10.580.10">
    <property type="entry name" value="CBS-domain"/>
    <property type="match status" value="1"/>
</dbReference>
<evidence type="ECO:0000256" key="14">
    <source>
        <dbReference type="RuleBase" id="RU361221"/>
    </source>
</evidence>
<dbReference type="CDD" id="cd04591">
    <property type="entry name" value="CBS_pair_voltage-gated_CLC_euk_bac"/>
    <property type="match status" value="1"/>
</dbReference>
<evidence type="ECO:0000256" key="15">
    <source>
        <dbReference type="SAM" id="MobiDB-lite"/>
    </source>
</evidence>
<comment type="similarity">
    <text evidence="2 14">Belongs to the chloride channel (TC 2.A.49) family.</text>
</comment>
<feature type="transmembrane region" description="Helical" evidence="14">
    <location>
        <begin position="78"/>
        <end position="102"/>
    </location>
</feature>
<feature type="region of interest" description="Disordered" evidence="15">
    <location>
        <begin position="896"/>
        <end position="929"/>
    </location>
</feature>
<feature type="transmembrane region" description="Helical" evidence="14">
    <location>
        <begin position="366"/>
        <end position="387"/>
    </location>
</feature>
<dbReference type="FunFam" id="1.10.3080.10:FF:000004">
    <property type="entry name" value="Chloride channel ClC3"/>
    <property type="match status" value="1"/>
</dbReference>
<comment type="caution">
    <text evidence="17">The sequence shown here is derived from an EMBL/GenBank/DDBJ whole genome shotgun (WGS) entry which is preliminary data.</text>
</comment>
<dbReference type="InterPro" id="IPR014743">
    <property type="entry name" value="Cl-channel_core"/>
</dbReference>
<dbReference type="PRINTS" id="PR01120">
    <property type="entry name" value="CLCHANNELPLT"/>
</dbReference>
<protein>
    <recommendedName>
        <fullName evidence="14">Chloride channel protein</fullName>
    </recommendedName>
</protein>
<dbReference type="STRING" id="29655.A0A0K9PUE3"/>
<name>A0A0K9PUE3_ZOSMR</name>
<dbReference type="InterPro" id="IPR046342">
    <property type="entry name" value="CBS_dom_sf"/>
</dbReference>
<dbReference type="InterPro" id="IPR000644">
    <property type="entry name" value="CBS_dom"/>
</dbReference>
<dbReference type="GO" id="GO:0022857">
    <property type="term" value="F:transmembrane transporter activity"/>
    <property type="evidence" value="ECO:0000318"/>
    <property type="project" value="GO_Central"/>
</dbReference>
<accession>A0A0K9PUE3</accession>
<feature type="transmembrane region" description="Helical" evidence="14">
    <location>
        <begin position="451"/>
        <end position="468"/>
    </location>
</feature>
<keyword evidence="12 14" id="KW-0868">Chloride</keyword>
<evidence type="ECO:0000256" key="4">
    <source>
        <dbReference type="ARBA" id="ARBA00022692"/>
    </source>
</evidence>
<dbReference type="PRINTS" id="PR00762">
    <property type="entry name" value="CLCHANNEL"/>
</dbReference>
<feature type="transmembrane region" description="Helical" evidence="14">
    <location>
        <begin position="238"/>
        <end position="261"/>
    </location>
</feature>
<dbReference type="InterPro" id="IPR001807">
    <property type="entry name" value="ClC"/>
</dbReference>
<keyword evidence="5" id="KW-0677">Repeat</keyword>
<keyword evidence="6" id="KW-0407">Ion channel</keyword>
<feature type="domain" description="CBS" evidence="16">
    <location>
        <begin position="723"/>
        <end position="786"/>
    </location>
</feature>
<keyword evidence="7 14" id="KW-1133">Transmembrane helix</keyword>
<evidence type="ECO:0000256" key="1">
    <source>
        <dbReference type="ARBA" id="ARBA00004141"/>
    </source>
</evidence>
<dbReference type="InterPro" id="IPR051280">
    <property type="entry name" value="Cl-channel/antiporter"/>
</dbReference>
<dbReference type="PANTHER" id="PTHR11689:SF144">
    <property type="entry name" value="CHLORIDE CHANNEL PROTEIN"/>
    <property type="match status" value="1"/>
</dbReference>
<evidence type="ECO:0000256" key="5">
    <source>
        <dbReference type="ARBA" id="ARBA00022737"/>
    </source>
</evidence>
<dbReference type="SUPFAM" id="SSF54631">
    <property type="entry name" value="CBS-domain pair"/>
    <property type="match status" value="2"/>
</dbReference>
<sequence length="944" mass="104387">MTNIEEADGRSSLWLSTFLLPEWQPSELILGENSLRGSQSALIGVEDSPIESLDYEPVDNETFDESRRLRSEDRMYMVLKWSFALLIGLFTAIVGFLNNFSVENISGYKLMWTSSLMLKERFFAAFLLLAVWNLLLALSAACLCAYVAPAAAGSGIPEVKAYLNGIDSDSILAPSTLFVKIVGSICGVSSGLVLGKEGPMVHTGACIASFLGQGGSSRFGLTWIGFKYFKNDRDRRDLITCGAAAGVAAAFRAPVGGILFALEEAATWWRSTLLWRTFFTTAVVAVVLRNLINFCQKGKCGLFGGDGFIIFDVSKNDSTAYNWYDLLAILLIGALGGFLGALYNFLMDKILKFYKGYIYGKPSFKIFLTLFISLITSFCTYGLPWFFDCTPCPEGIGDKCPTSDTAGNYKKFNCPVGHYNEVATLFFNTNNGAIRNLFNGKTEDQFSQTTLLLHFVVIYILGFVTYGVAVPSGLFIPVILAGASYGRFIGNMMDSFSAMDHGVFALLGSAAFLGGTMRMTVSVCVIILELTNDLLMLPPIMLALLVSKTVGDCFNKGVYDQIVHMKSLPFMESHAEAFMNGMTVGDVIGNTIVSFSDVEQVENIYSKLQDSEDTYRDLYHPHHNGFPVINSDQKLVGLITRDHLVVLLNGKNFTTTRIRTGSNALLERFDPYDFGKVGSGIVTKIDDLDISVNYMDMYVDVNPIMNRSPSTVVESMSPSMIGMTVGDVIEGWIVSFSDVEKVRKIRSVLESTPYNAFPVIDSDRKLVGIITRHRLIMLLNWRNFTTTKIRTGSNELVERVDPYDFGDLDISVNYKDMYVDLNPIMNKSPYTVVKSMSLTKAKTMFRELGLRHVCVVAGNSSNSNSDVIVGMLTRHNFMEGFRVIHAPERTLSGEERIPPISSFFTGESSRREDHDDASESEGSGGLQIRSRSARRLNVDEITIV</sequence>
<feature type="transmembrane region" description="Helical" evidence="14">
    <location>
        <begin position="502"/>
        <end position="528"/>
    </location>
</feature>
<evidence type="ECO:0000313" key="17">
    <source>
        <dbReference type="EMBL" id="KMZ72574.1"/>
    </source>
</evidence>
<feature type="transmembrane region" description="Helical" evidence="14">
    <location>
        <begin position="474"/>
        <end position="490"/>
    </location>
</feature>
<evidence type="ECO:0000256" key="6">
    <source>
        <dbReference type="ARBA" id="ARBA00022882"/>
    </source>
</evidence>
<keyword evidence="8 14" id="KW-0406">Ion transport</keyword>
<feature type="transmembrane region" description="Helical" evidence="14">
    <location>
        <begin position="323"/>
        <end position="346"/>
    </location>
</feature>
<keyword evidence="4 14" id="KW-0812">Transmembrane</keyword>
<dbReference type="SMR" id="A0A0K9PUE3"/>
<dbReference type="OMA" id="HEEIAVN"/>
<reference evidence="18" key="1">
    <citation type="journal article" date="2016" name="Nature">
        <title>The genome of the seagrass Zostera marina reveals angiosperm adaptation to the sea.</title>
        <authorList>
            <person name="Olsen J.L."/>
            <person name="Rouze P."/>
            <person name="Verhelst B."/>
            <person name="Lin Y.-C."/>
            <person name="Bayer T."/>
            <person name="Collen J."/>
            <person name="Dattolo E."/>
            <person name="De Paoli E."/>
            <person name="Dittami S."/>
            <person name="Maumus F."/>
            <person name="Michel G."/>
            <person name="Kersting A."/>
            <person name="Lauritano C."/>
            <person name="Lohaus R."/>
            <person name="Toepel M."/>
            <person name="Tonon T."/>
            <person name="Vanneste K."/>
            <person name="Amirebrahimi M."/>
            <person name="Brakel J."/>
            <person name="Bostroem C."/>
            <person name="Chovatia M."/>
            <person name="Grimwood J."/>
            <person name="Jenkins J.W."/>
            <person name="Jueterbock A."/>
            <person name="Mraz A."/>
            <person name="Stam W.T."/>
            <person name="Tice H."/>
            <person name="Bornberg-Bauer E."/>
            <person name="Green P.J."/>
            <person name="Pearson G.A."/>
            <person name="Procaccini G."/>
            <person name="Duarte C.M."/>
            <person name="Schmutz J."/>
            <person name="Reusch T.B.H."/>
            <person name="Van de Peer Y."/>
        </authorList>
    </citation>
    <scope>NUCLEOTIDE SEQUENCE [LARGE SCALE GENOMIC DNA]</scope>
    <source>
        <strain evidence="18">cv. Finnish</strain>
    </source>
</reference>
<dbReference type="GO" id="GO:0034707">
    <property type="term" value="C:chloride channel complex"/>
    <property type="evidence" value="ECO:0007669"/>
    <property type="project" value="UniProtKB-KW"/>
</dbReference>
<dbReference type="AlphaFoldDB" id="A0A0K9PUE3"/>